<dbReference type="CDD" id="cd11386">
    <property type="entry name" value="MCP_signal"/>
    <property type="match status" value="1"/>
</dbReference>
<dbReference type="EMBL" id="FN543107">
    <property type="protein sequence ID" value="CBA32082.1"/>
    <property type="molecule type" value="Genomic_DNA"/>
</dbReference>
<evidence type="ECO:0000256" key="6">
    <source>
        <dbReference type="SAM" id="Phobius"/>
    </source>
</evidence>
<dbReference type="InterPro" id="IPR004089">
    <property type="entry name" value="MCPsignal_dom"/>
</dbReference>
<dbReference type="GO" id="GO:0005886">
    <property type="term" value="C:plasma membrane"/>
    <property type="evidence" value="ECO:0007669"/>
    <property type="project" value="TreeGrafter"/>
</dbReference>
<comment type="subcellular location">
    <subcellularLocation>
        <location evidence="1">Membrane</location>
    </subcellularLocation>
</comment>
<evidence type="ECO:0000256" key="2">
    <source>
        <dbReference type="ARBA" id="ARBA00022481"/>
    </source>
</evidence>
<proteinExistence type="inferred from homology"/>
<gene>
    <name evidence="8" type="ORF">Csp_D30340</name>
</gene>
<dbReference type="InterPro" id="IPR004090">
    <property type="entry name" value="Chemotax_Me-accpt_rcpt"/>
</dbReference>
<feature type="coiled-coil region" evidence="5">
    <location>
        <begin position="476"/>
        <end position="503"/>
    </location>
</feature>
<evidence type="ECO:0000259" key="7">
    <source>
        <dbReference type="PROSITE" id="PS50111"/>
    </source>
</evidence>
<dbReference type="PRINTS" id="PR00260">
    <property type="entry name" value="CHEMTRNSDUCR"/>
</dbReference>
<dbReference type="InterPro" id="IPR047347">
    <property type="entry name" value="YvaQ-like_sensor"/>
</dbReference>
<keyword evidence="4" id="KW-0807">Transducer</keyword>
<reference evidence="8" key="1">
    <citation type="journal article" date="2010" name="Nature">
        <title>The Dynamic genome of Hydra.</title>
        <authorList>
            <person name="Chapman J.A."/>
            <person name="Kirkness E.F."/>
            <person name="Simakov O."/>
            <person name="Hampson S.E."/>
            <person name="Mitros T."/>
            <person name="Weinmaier T."/>
            <person name="Rattei T."/>
            <person name="Balasubramanian P.G."/>
            <person name="Borman J."/>
            <person name="Busam D."/>
            <person name="Disbennett K."/>
            <person name="Pfannkoch C."/>
            <person name="Sumin N."/>
            <person name="Sutton G."/>
            <person name="Viswanathan L."/>
            <person name="Walenz B."/>
            <person name="Goodstein D.M."/>
            <person name="Hellsten U."/>
            <person name="Kawashima T."/>
            <person name="Prochnik S.E."/>
            <person name="Putnam N.H."/>
            <person name="Shu S."/>
            <person name="Blumberg B."/>
            <person name="Dana C.E."/>
            <person name="Gee L."/>
            <person name="Kibler D.F."/>
            <person name="Law L."/>
            <person name="Lindgens D."/>
            <person name="Martinez D.E."/>
            <person name="Peng J."/>
            <person name="Wigge P.A."/>
            <person name="Bertulat B."/>
            <person name="Guder C."/>
            <person name="Nakamura Y."/>
            <person name="Ozbek S."/>
            <person name="Watanabe H."/>
            <person name="Khalturin K."/>
            <person name="Hemmrich G."/>
            <person name="Franke A."/>
            <person name="Augustin R."/>
            <person name="Fraune S."/>
            <person name="Hayakawa E."/>
            <person name="Hayakawa S."/>
            <person name="Hirose M."/>
            <person name="Hwang J."/>
            <person name="Ikeo K."/>
            <person name="Nishimiya-Fujisawa C."/>
            <person name="Ogura A."/>
            <person name="Takahashi T."/>
            <person name="Steinmetz P.R."/>
            <person name="Zhang X."/>
            <person name="Aufschnaiter R."/>
            <person name="Eder M.K."/>
            <person name="Gorny A.K."/>
            <person name="Salvenmoser W."/>
            <person name="Heimberg A.M."/>
            <person name="Wheeler B.M."/>
            <person name="Peterson K.J."/>
            <person name="Boettger A."/>
            <person name="Tischler P."/>
            <person name="Wolf A."/>
            <person name="Gojobori T."/>
            <person name="Remington K.A."/>
            <person name="Strausberg R.L."/>
            <person name="Venter J."/>
            <person name="Technau U."/>
            <person name="Hobmayer B."/>
            <person name="Bosch T.C."/>
            <person name="Holstein T.W."/>
            <person name="Fujisawa T."/>
            <person name="Bode H.R."/>
            <person name="David C.N."/>
            <person name="Rokhsar D.S."/>
            <person name="Steele R.E."/>
        </authorList>
    </citation>
    <scope>NUCLEOTIDE SEQUENCE</scope>
</reference>
<dbReference type="SUPFAM" id="SSF58104">
    <property type="entry name" value="Methyl-accepting chemotaxis protein (MCP) signaling domain"/>
    <property type="match status" value="1"/>
</dbReference>
<dbReference type="SMART" id="SM00283">
    <property type="entry name" value="MA"/>
    <property type="match status" value="1"/>
</dbReference>
<evidence type="ECO:0000313" key="8">
    <source>
        <dbReference type="EMBL" id="CBA32082.1"/>
    </source>
</evidence>
<evidence type="ECO:0000256" key="1">
    <source>
        <dbReference type="ARBA" id="ARBA00004370"/>
    </source>
</evidence>
<dbReference type="PANTHER" id="PTHR43531">
    <property type="entry name" value="PROTEIN ICFG"/>
    <property type="match status" value="1"/>
</dbReference>
<evidence type="ECO:0000256" key="4">
    <source>
        <dbReference type="PROSITE-ProRule" id="PRU00284"/>
    </source>
</evidence>
<dbReference type="GO" id="GO:0006935">
    <property type="term" value="P:chemotaxis"/>
    <property type="evidence" value="ECO:0007669"/>
    <property type="project" value="InterPro"/>
</dbReference>
<dbReference type="GO" id="GO:0007165">
    <property type="term" value="P:signal transduction"/>
    <property type="evidence" value="ECO:0007669"/>
    <property type="project" value="UniProtKB-KW"/>
</dbReference>
<organism evidence="8">
    <name type="scientific">Curvibacter symbiont subsp. Hydra magnipapillata</name>
    <dbReference type="NCBI Taxonomy" id="667019"/>
    <lineage>
        <taxon>Bacteria</taxon>
        <taxon>Pseudomonadati</taxon>
        <taxon>Pseudomonadota</taxon>
        <taxon>Betaproteobacteria</taxon>
        <taxon>Burkholderiales</taxon>
        <taxon>Comamonadaceae</taxon>
        <taxon>Curvibacter</taxon>
    </lineage>
</organism>
<keyword evidence="5" id="KW-0175">Coiled coil</keyword>
<dbReference type="GO" id="GO:0004888">
    <property type="term" value="F:transmembrane signaling receptor activity"/>
    <property type="evidence" value="ECO:0007669"/>
    <property type="project" value="InterPro"/>
</dbReference>
<keyword evidence="2" id="KW-0488">Methylation</keyword>
<evidence type="ECO:0000256" key="3">
    <source>
        <dbReference type="ARBA" id="ARBA00029447"/>
    </source>
</evidence>
<dbReference type="InterPro" id="IPR051310">
    <property type="entry name" value="MCP_chemotaxis"/>
</dbReference>
<feature type="transmembrane region" description="Helical" evidence="6">
    <location>
        <begin position="195"/>
        <end position="215"/>
    </location>
</feature>
<dbReference type="Pfam" id="PF12729">
    <property type="entry name" value="4HB_MCP_1"/>
    <property type="match status" value="1"/>
</dbReference>
<feature type="transmembrane region" description="Helical" evidence="6">
    <location>
        <begin position="12"/>
        <end position="34"/>
    </location>
</feature>
<feature type="domain" description="Methyl-accepting transducer" evidence="7">
    <location>
        <begin position="276"/>
        <end position="505"/>
    </location>
</feature>
<dbReference type="AlphaFoldDB" id="C9YEM8"/>
<name>C9YEM8_CURXX</name>
<dbReference type="Pfam" id="PF00015">
    <property type="entry name" value="MCPsignal"/>
    <property type="match status" value="1"/>
</dbReference>
<sequence>MQHRGLTIRAQLTLAFGTLVLLLVAASGLGLYAADKAHEEMEDFIHGSNARDTLAEEVQVAVERRAIAARNLLLVDTAADRDEEYGVVVKAHEEVQKRIADLLARMSDEGVTAEARALAADIAKVETQYGPVALSIVDLARKGQKDEASAKLSRECRPLLKALIQKVDAFGEASHRASLETIAASEADFARLRNLLIGLSIMGTVVACMVAWVVVRHLTRALGAEPAELNLAAQRVAEGDLTTMPILQTAPAGSVLAYMATMQASLVEIVSRVRGASDSIATGAEQIAVGGMELSQRTEEQASALEETAATMEEFTGSARRSTESAGHANELAKTASTVAGRGGDEVSAVVNTMRGINESSRRINDIISVIDGIAFQTNILALNAAVEAARAGEQGRGFAVVASEVRSLAGRSAEAAKEIKTLISASVHQVEEGSSLVERAGITMQEVVDAVKRVGDIVGEISHTSFEQDQAISQIGEALNQLDKTTQQNAALVEESAAASQNLQHQTQELVDTVAIFKLDAEMGLKHAHRTVSNLRLGMA</sequence>
<dbReference type="Gene3D" id="1.10.287.950">
    <property type="entry name" value="Methyl-accepting chemotaxis protein"/>
    <property type="match status" value="1"/>
</dbReference>
<keyword evidence="6" id="KW-1133">Transmembrane helix</keyword>
<comment type="similarity">
    <text evidence="3">Belongs to the methyl-accepting chemotaxis (MCP) protein family.</text>
</comment>
<dbReference type="InterPro" id="IPR024478">
    <property type="entry name" value="HlyB_4HB_MCP"/>
</dbReference>
<keyword evidence="6" id="KW-0472">Membrane</keyword>
<accession>C9YEM8</accession>
<dbReference type="PANTHER" id="PTHR43531:SF14">
    <property type="entry name" value="METHYL-ACCEPTING CHEMOTAXIS PROTEIN I-RELATED"/>
    <property type="match status" value="1"/>
</dbReference>
<dbReference type="FunFam" id="1.10.287.950:FF:000001">
    <property type="entry name" value="Methyl-accepting chemotaxis sensory transducer"/>
    <property type="match status" value="1"/>
</dbReference>
<dbReference type="CDD" id="cd19411">
    <property type="entry name" value="MCP2201-like_sensor"/>
    <property type="match status" value="1"/>
</dbReference>
<protein>
    <recommendedName>
        <fullName evidence="7">Methyl-accepting transducer domain-containing protein</fullName>
    </recommendedName>
</protein>
<evidence type="ECO:0000256" key="5">
    <source>
        <dbReference type="SAM" id="Coils"/>
    </source>
</evidence>
<keyword evidence="6" id="KW-0812">Transmembrane</keyword>
<dbReference type="PROSITE" id="PS50111">
    <property type="entry name" value="CHEMOTAXIS_TRANSDUC_2"/>
    <property type="match status" value="1"/>
</dbReference>